<feature type="compositionally biased region" description="Polar residues" evidence="1">
    <location>
        <begin position="1"/>
        <end position="16"/>
    </location>
</feature>
<name>A0A2G8S6Q9_9APHY</name>
<dbReference type="STRING" id="1077348.A0A2G8S6Q9"/>
<feature type="domain" description="Fatty acid desaturase" evidence="3">
    <location>
        <begin position="108"/>
        <end position="385"/>
    </location>
</feature>
<feature type="transmembrane region" description="Helical" evidence="2">
    <location>
        <begin position="63"/>
        <end position="82"/>
    </location>
</feature>
<dbReference type="InterPro" id="IPR005804">
    <property type="entry name" value="FA_desaturase_dom"/>
</dbReference>
<feature type="region of interest" description="Disordered" evidence="1">
    <location>
        <begin position="424"/>
        <end position="465"/>
    </location>
</feature>
<dbReference type="GO" id="GO:0006629">
    <property type="term" value="P:lipid metabolic process"/>
    <property type="evidence" value="ECO:0007669"/>
    <property type="project" value="InterPro"/>
</dbReference>
<dbReference type="AlphaFoldDB" id="A0A2G8S6Q9"/>
<evidence type="ECO:0000259" key="3">
    <source>
        <dbReference type="Pfam" id="PF00487"/>
    </source>
</evidence>
<evidence type="ECO:0000313" key="4">
    <source>
        <dbReference type="EMBL" id="PIL29228.1"/>
    </source>
</evidence>
<organism evidence="4 5">
    <name type="scientific">Ganoderma sinense ZZ0214-1</name>
    <dbReference type="NCBI Taxonomy" id="1077348"/>
    <lineage>
        <taxon>Eukaryota</taxon>
        <taxon>Fungi</taxon>
        <taxon>Dikarya</taxon>
        <taxon>Basidiomycota</taxon>
        <taxon>Agaricomycotina</taxon>
        <taxon>Agaricomycetes</taxon>
        <taxon>Polyporales</taxon>
        <taxon>Polyporaceae</taxon>
        <taxon>Ganoderma</taxon>
    </lineage>
</organism>
<dbReference type="PANTHER" id="PTHR32100">
    <property type="entry name" value="OMEGA-6 FATTY ACID DESATURASE, CHLOROPLASTIC"/>
    <property type="match status" value="1"/>
</dbReference>
<dbReference type="GO" id="GO:0016491">
    <property type="term" value="F:oxidoreductase activity"/>
    <property type="evidence" value="ECO:0007669"/>
    <property type="project" value="InterPro"/>
</dbReference>
<dbReference type="CDD" id="cd03507">
    <property type="entry name" value="Delta12-FADS-like"/>
    <property type="match status" value="1"/>
</dbReference>
<dbReference type="Proteomes" id="UP000230002">
    <property type="component" value="Unassembled WGS sequence"/>
</dbReference>
<dbReference type="InterPro" id="IPR012171">
    <property type="entry name" value="Fatty_acid_desaturase"/>
</dbReference>
<dbReference type="Pfam" id="PF00487">
    <property type="entry name" value="FA_desaturase"/>
    <property type="match status" value="1"/>
</dbReference>
<protein>
    <recommendedName>
        <fullName evidence="3">Fatty acid desaturase domain-containing protein</fullName>
    </recommendedName>
</protein>
<dbReference type="EMBL" id="AYKW01000023">
    <property type="protein sequence ID" value="PIL29228.1"/>
    <property type="molecule type" value="Genomic_DNA"/>
</dbReference>
<evidence type="ECO:0000256" key="2">
    <source>
        <dbReference type="SAM" id="Phobius"/>
    </source>
</evidence>
<feature type="transmembrane region" description="Helical" evidence="2">
    <location>
        <begin position="293"/>
        <end position="311"/>
    </location>
</feature>
<keyword evidence="2" id="KW-1133">Transmembrane helix</keyword>
<sequence length="465" mass="53760">MHDSGATMQTAATPASPSREPKPKAAHAYSEDDLPEFTPMPWKLREIRAAIPSRLFVRDTRRGLAWLALDFLMAAVCWRAALHIDPTFRTRAAVRLLTPFGAAVARWACWTVYWWFQGLIFTGIWVIGHECGHGAFSASQYVCDLIGFTVHTLLWTPYFSWKISHHRHHCNHASMERDEVYVPKTRSDLGIPEERGHGHGKIDYDEYFGDTPIYTLYMLLRQQLFAFPAYLLINVSGQKRYPKWTNHFDPNSILFTREQWGVVMMSNVGILAMVAIVRLACITWGAASVIKLYGIPWLCVTHWFIMITYLHHTDPELPHYRQPQWNFQRGAAATVDRDFLGWMGRFFLHDVAHYHVVHHFFPKMPFYHGEEATQYLQAFIGEHYHRSEKPVFKALWDNYNDCQFVEDTGDVLFYRDKKGQAILRPAAKHRKSEGQGEGDPEKEEVEKDTRIGKVDTTKTSEGQGQ</sequence>
<keyword evidence="5" id="KW-1185">Reference proteome</keyword>
<keyword evidence="2" id="KW-0472">Membrane</keyword>
<reference evidence="4 5" key="1">
    <citation type="journal article" date="2015" name="Sci. Rep.">
        <title>Chromosome-level genome map provides insights into diverse defense mechanisms in the medicinal fungus Ganoderma sinense.</title>
        <authorList>
            <person name="Zhu Y."/>
            <person name="Xu J."/>
            <person name="Sun C."/>
            <person name="Zhou S."/>
            <person name="Xu H."/>
            <person name="Nelson D.R."/>
            <person name="Qian J."/>
            <person name="Song J."/>
            <person name="Luo H."/>
            <person name="Xiang L."/>
            <person name="Li Y."/>
            <person name="Xu Z."/>
            <person name="Ji A."/>
            <person name="Wang L."/>
            <person name="Lu S."/>
            <person name="Hayward A."/>
            <person name="Sun W."/>
            <person name="Li X."/>
            <person name="Schwartz D.C."/>
            <person name="Wang Y."/>
            <person name="Chen S."/>
        </authorList>
    </citation>
    <scope>NUCLEOTIDE SEQUENCE [LARGE SCALE GENOMIC DNA]</scope>
    <source>
        <strain evidence="4 5">ZZ0214-1</strain>
    </source>
</reference>
<comment type="caution">
    <text evidence="4">The sequence shown here is derived from an EMBL/GenBank/DDBJ whole genome shotgun (WGS) entry which is preliminary data.</text>
</comment>
<evidence type="ECO:0000256" key="1">
    <source>
        <dbReference type="SAM" id="MobiDB-lite"/>
    </source>
</evidence>
<feature type="region of interest" description="Disordered" evidence="1">
    <location>
        <begin position="1"/>
        <end position="31"/>
    </location>
</feature>
<feature type="compositionally biased region" description="Basic and acidic residues" evidence="1">
    <location>
        <begin position="444"/>
        <end position="458"/>
    </location>
</feature>
<keyword evidence="2" id="KW-0812">Transmembrane</keyword>
<accession>A0A2G8S6Q9</accession>
<dbReference type="OrthoDB" id="1461976at2759"/>
<proteinExistence type="predicted"/>
<feature type="transmembrane region" description="Helical" evidence="2">
    <location>
        <begin position="262"/>
        <end position="287"/>
    </location>
</feature>
<evidence type="ECO:0000313" key="5">
    <source>
        <dbReference type="Proteomes" id="UP000230002"/>
    </source>
</evidence>
<gene>
    <name evidence="4" type="ORF">GSI_09277</name>
</gene>